<evidence type="ECO:0000256" key="1">
    <source>
        <dbReference type="SAM" id="Phobius"/>
    </source>
</evidence>
<feature type="transmembrane region" description="Helical" evidence="1">
    <location>
        <begin position="73"/>
        <end position="94"/>
    </location>
</feature>
<evidence type="ECO:0000313" key="3">
    <source>
        <dbReference type="Proteomes" id="UP000639338"/>
    </source>
</evidence>
<organism evidence="2 3">
    <name type="scientific">Aphidius gifuensis</name>
    <name type="common">Parasitoid wasp</name>
    <dbReference type="NCBI Taxonomy" id="684658"/>
    <lineage>
        <taxon>Eukaryota</taxon>
        <taxon>Metazoa</taxon>
        <taxon>Ecdysozoa</taxon>
        <taxon>Arthropoda</taxon>
        <taxon>Hexapoda</taxon>
        <taxon>Insecta</taxon>
        <taxon>Pterygota</taxon>
        <taxon>Neoptera</taxon>
        <taxon>Endopterygota</taxon>
        <taxon>Hymenoptera</taxon>
        <taxon>Apocrita</taxon>
        <taxon>Ichneumonoidea</taxon>
        <taxon>Braconidae</taxon>
        <taxon>Aphidiinae</taxon>
        <taxon>Aphidius</taxon>
    </lineage>
</organism>
<dbReference type="OrthoDB" id="10067585at2759"/>
<keyword evidence="1" id="KW-0472">Membrane</keyword>
<dbReference type="AlphaFoldDB" id="A0A834XNS5"/>
<gene>
    <name evidence="2" type="ORF">HCN44_001173</name>
</gene>
<feature type="transmembrane region" description="Helical" evidence="1">
    <location>
        <begin position="101"/>
        <end position="132"/>
    </location>
</feature>
<evidence type="ECO:0000313" key="2">
    <source>
        <dbReference type="EMBL" id="KAF7988600.1"/>
    </source>
</evidence>
<dbReference type="PANTHER" id="PTHR36694:SF11">
    <property type="entry name" value="LP21121P-RELATED"/>
    <property type="match status" value="1"/>
</dbReference>
<dbReference type="PANTHER" id="PTHR36694">
    <property type="entry name" value="PASIFLORA 1, ISOFORM A-RELATED"/>
    <property type="match status" value="1"/>
</dbReference>
<proteinExistence type="predicted"/>
<name>A0A834XNS5_APHGI</name>
<comment type="caution">
    <text evidence="2">The sequence shown here is derived from an EMBL/GenBank/DDBJ whole genome shotgun (WGS) entry which is preliminary data.</text>
</comment>
<feature type="transmembrane region" description="Helical" evidence="1">
    <location>
        <begin position="20"/>
        <end position="39"/>
    </location>
</feature>
<keyword evidence="1" id="KW-0812">Transmembrane</keyword>
<keyword evidence="3" id="KW-1185">Reference proteome</keyword>
<sequence length="256" mass="28653">MAIMNTCCCWRSVRRGSFACAIYTGIYFGLVATSMSMLLEDEHLYLSGNTTMPKSVSFLEPEGLSPVTLKYNMILLICSCCGVICCILLVYGLLRDQKYFLLPWIVSVITSIFVDISHTLYLCIFTSVYSLLCVISQYQEYNSGRGTASDDCEHRIPVIRYTVQPTTTATSCLSSRRPCTTIDHNETNELKTNINTNIPTQSSTSYRTILSFEKNTSGEKAVKKHVQFPDTPSSSQTCKSGMYPIILPRKINNSII</sequence>
<accession>A0A834XNS5</accession>
<reference evidence="2 3" key="1">
    <citation type="submission" date="2020-08" db="EMBL/GenBank/DDBJ databases">
        <title>Aphidius gifuensis genome sequencing and assembly.</title>
        <authorList>
            <person name="Du Z."/>
        </authorList>
    </citation>
    <scope>NUCLEOTIDE SEQUENCE [LARGE SCALE GENOMIC DNA]</scope>
    <source>
        <strain evidence="2">YNYX2018</strain>
        <tissue evidence="2">Adults</tissue>
    </source>
</reference>
<protein>
    <submittedName>
        <fullName evidence="2">Uncharacterized protein</fullName>
    </submittedName>
</protein>
<dbReference type="EMBL" id="JACMRX010000005">
    <property type="protein sequence ID" value="KAF7988600.1"/>
    <property type="molecule type" value="Genomic_DNA"/>
</dbReference>
<keyword evidence="1" id="KW-1133">Transmembrane helix</keyword>
<dbReference type="Proteomes" id="UP000639338">
    <property type="component" value="Unassembled WGS sequence"/>
</dbReference>